<proteinExistence type="inferred from homology"/>
<dbReference type="PANTHER" id="PTHR43982:SF6">
    <property type="entry name" value="UBIQUITIN CARBOXYL-TERMINAL HYDROLASE 2-RELATED"/>
    <property type="match status" value="1"/>
</dbReference>
<dbReference type="GO" id="GO:0043161">
    <property type="term" value="P:proteasome-mediated ubiquitin-dependent protein catabolic process"/>
    <property type="evidence" value="ECO:0007669"/>
    <property type="project" value="InterPro"/>
</dbReference>
<keyword evidence="10" id="KW-1185">Reference proteome</keyword>
<protein>
    <recommendedName>
        <fullName evidence="6">Ubiquitin carboxyl-terminal hydrolase</fullName>
        <ecNumber evidence="6">3.4.19.12</ecNumber>
    </recommendedName>
</protein>
<gene>
    <name evidence="9" type="primary">UBP2</name>
    <name evidence="9" type="ORF">BGW38_007262</name>
</gene>
<reference evidence="9" key="1">
    <citation type="journal article" date="2020" name="Fungal Divers.">
        <title>Resolving the Mortierellaceae phylogeny through synthesis of multi-gene phylogenetics and phylogenomics.</title>
        <authorList>
            <person name="Vandepol N."/>
            <person name="Liber J."/>
            <person name="Desiro A."/>
            <person name="Na H."/>
            <person name="Kennedy M."/>
            <person name="Barry K."/>
            <person name="Grigoriev I.V."/>
            <person name="Miller A.N."/>
            <person name="O'Donnell K."/>
            <person name="Stajich J.E."/>
            <person name="Bonito G."/>
        </authorList>
    </citation>
    <scope>NUCLEOTIDE SEQUENCE</scope>
    <source>
        <strain evidence="9">KOD1015</strain>
    </source>
</reference>
<evidence type="ECO:0000313" key="10">
    <source>
        <dbReference type="Proteomes" id="UP000780801"/>
    </source>
</evidence>
<keyword evidence="3 6" id="KW-0833">Ubl conjugation pathway</keyword>
<feature type="compositionally biased region" description="Basic and acidic residues" evidence="7">
    <location>
        <begin position="715"/>
        <end position="724"/>
    </location>
</feature>
<evidence type="ECO:0000256" key="6">
    <source>
        <dbReference type="RuleBase" id="RU366025"/>
    </source>
</evidence>
<dbReference type="Gene3D" id="3.90.70.10">
    <property type="entry name" value="Cysteine proteinases"/>
    <property type="match status" value="1"/>
</dbReference>
<dbReference type="EC" id="3.4.19.12" evidence="6"/>
<evidence type="ECO:0000256" key="4">
    <source>
        <dbReference type="ARBA" id="ARBA00022801"/>
    </source>
</evidence>
<evidence type="ECO:0000259" key="8">
    <source>
        <dbReference type="PROSITE" id="PS50235"/>
    </source>
</evidence>
<dbReference type="InterPro" id="IPR001394">
    <property type="entry name" value="Peptidase_C19_UCH"/>
</dbReference>
<dbReference type="PROSITE" id="PS50235">
    <property type="entry name" value="USP_3"/>
    <property type="match status" value="1"/>
</dbReference>
<dbReference type="AlphaFoldDB" id="A0A9P6FYK7"/>
<keyword evidence="5 6" id="KW-0788">Thiol protease</keyword>
<keyword evidence="2 6" id="KW-0645">Protease</keyword>
<dbReference type="PROSITE" id="PS00972">
    <property type="entry name" value="USP_1"/>
    <property type="match status" value="1"/>
</dbReference>
<dbReference type="Pfam" id="PF00443">
    <property type="entry name" value="UCH"/>
    <property type="match status" value="1"/>
</dbReference>
<evidence type="ECO:0000313" key="9">
    <source>
        <dbReference type="EMBL" id="KAF9584197.1"/>
    </source>
</evidence>
<organism evidence="9 10">
    <name type="scientific">Lunasporangiospora selenospora</name>
    <dbReference type="NCBI Taxonomy" id="979761"/>
    <lineage>
        <taxon>Eukaryota</taxon>
        <taxon>Fungi</taxon>
        <taxon>Fungi incertae sedis</taxon>
        <taxon>Mucoromycota</taxon>
        <taxon>Mortierellomycotina</taxon>
        <taxon>Mortierellomycetes</taxon>
        <taxon>Mortierellales</taxon>
        <taxon>Mortierellaceae</taxon>
        <taxon>Lunasporangiospora</taxon>
    </lineage>
</organism>
<dbReference type="PANTHER" id="PTHR43982">
    <property type="entry name" value="UBIQUITIN CARBOXYL-TERMINAL HYDROLASE"/>
    <property type="match status" value="1"/>
</dbReference>
<evidence type="ECO:0000256" key="1">
    <source>
        <dbReference type="ARBA" id="ARBA00000707"/>
    </source>
</evidence>
<dbReference type="GO" id="GO:0016579">
    <property type="term" value="P:protein deubiquitination"/>
    <property type="evidence" value="ECO:0007669"/>
    <property type="project" value="InterPro"/>
</dbReference>
<feature type="compositionally biased region" description="Polar residues" evidence="7">
    <location>
        <begin position="582"/>
        <end position="598"/>
    </location>
</feature>
<evidence type="ECO:0000256" key="5">
    <source>
        <dbReference type="ARBA" id="ARBA00022807"/>
    </source>
</evidence>
<evidence type="ECO:0000256" key="2">
    <source>
        <dbReference type="ARBA" id="ARBA00022670"/>
    </source>
</evidence>
<evidence type="ECO:0000256" key="3">
    <source>
        <dbReference type="ARBA" id="ARBA00022786"/>
    </source>
</evidence>
<dbReference type="OrthoDB" id="2420415at2759"/>
<dbReference type="InterPro" id="IPR044635">
    <property type="entry name" value="UBP14-like"/>
</dbReference>
<dbReference type="InterPro" id="IPR038765">
    <property type="entry name" value="Papain-like_cys_pep_sf"/>
</dbReference>
<dbReference type="GO" id="GO:0061136">
    <property type="term" value="P:regulation of proteasomal protein catabolic process"/>
    <property type="evidence" value="ECO:0007669"/>
    <property type="project" value="TreeGrafter"/>
</dbReference>
<evidence type="ECO:0000256" key="7">
    <source>
        <dbReference type="SAM" id="MobiDB-lite"/>
    </source>
</evidence>
<dbReference type="GO" id="GO:0070628">
    <property type="term" value="F:proteasome binding"/>
    <property type="evidence" value="ECO:0007669"/>
    <property type="project" value="TreeGrafter"/>
</dbReference>
<feature type="domain" description="USP" evidence="8">
    <location>
        <begin position="343"/>
        <end position="887"/>
    </location>
</feature>
<sequence>MGGLYSCSGMLHHLHTRFDSETVVAECCRCGLVINAIKEEPTIPRSMIYRLTKSRRPKSNNPTTPHIHDTFEVLIRILSEAIDSDTRSVNTKSKLFAGKIGHDDASIELLKFARFTLDQDRYIPPEPNAESAQHLTRCFFQLQLALSQEKAVQTPAPLQHAFGSLLDKLGGAQYMSGAQKKKMDFTKRPSLLSERDVIHGKLGCISDMSDEVIIDAFRTQVGHDNLAASTHMDVLEEIQKHRKSDALSVEIACQRSEGFVSTTELKRAYRAFEIPDLGEALGNDVLVGLIKGSLGSGTKEDLKVISRHRGIYELEQLLLDLSPSEDQTQDDVALDFYYAQMPVGLSNIGNTCYLNSLLQYMYTVREIRKTILDLESHVEDESDDAWNGKVIDGRALTRQDVTEAKELAIELKKLFIEMQTAKKRSVRPSSRLVELLLTTNSDPSATNLGKPRAPDDFFEQQDVSETLSILVHRLGAAFKRVPKEDASEPIDRFESLFYVKAVQKRDDLNESTGQREERRIVEDFSTLILPVTEPISMEELMDDYFYLEAPLLSATPLKQHFNISSDGPPGDEGRGGTAVSDPGSSNQGIVQDSSSVNSQDRDITVTELPPILHVHLLRTQYDRAGSTSFKSQAMINIPKRLFLDQYLESYQGGNQERVKRAKILKSKRRKCRKSLEESRRKHSAVSAALNSGAESAFMDEGVAISEPSDPGTETSAKHDTRENEIESSDNIPWSPTPADTAVDQPDFEPLSEECANEAALDKSSDIQIEAEQPRLDEPQTRRVITTFEGGLSEQEHQEKIKALTEAIQKELGDARSEEYKLHAVFHHEGGSNFGHYWVYIYDDQSSSEPRWLKFSDDIVSEIGLAREGEVFDGTMGSTSCFCIYVRAGKPDLVQTVSRLISGVGQGQE</sequence>
<feature type="region of interest" description="Disordered" evidence="7">
    <location>
        <begin position="669"/>
        <end position="745"/>
    </location>
</feature>
<dbReference type="InterPro" id="IPR028889">
    <property type="entry name" value="USP"/>
</dbReference>
<accession>A0A9P6FYK7</accession>
<comment type="caution">
    <text evidence="9">The sequence shown here is derived from an EMBL/GenBank/DDBJ whole genome shotgun (WGS) entry which is preliminary data.</text>
</comment>
<dbReference type="InterPro" id="IPR018200">
    <property type="entry name" value="USP_CS"/>
</dbReference>
<dbReference type="SUPFAM" id="SSF54001">
    <property type="entry name" value="Cysteine proteinases"/>
    <property type="match status" value="1"/>
</dbReference>
<feature type="region of interest" description="Disordered" evidence="7">
    <location>
        <begin position="560"/>
        <end position="602"/>
    </location>
</feature>
<dbReference type="GO" id="GO:0004843">
    <property type="term" value="F:cysteine-type deubiquitinase activity"/>
    <property type="evidence" value="ECO:0007669"/>
    <property type="project" value="UniProtKB-UniRule"/>
</dbReference>
<keyword evidence="4 6" id="KW-0378">Hydrolase</keyword>
<comment type="catalytic activity">
    <reaction evidence="1 6">
        <text>Thiol-dependent hydrolysis of ester, thioester, amide, peptide and isopeptide bonds formed by the C-terminal Gly of ubiquitin (a 76-residue protein attached to proteins as an intracellular targeting signal).</text>
        <dbReference type="EC" id="3.4.19.12"/>
    </reaction>
</comment>
<dbReference type="Proteomes" id="UP000780801">
    <property type="component" value="Unassembled WGS sequence"/>
</dbReference>
<name>A0A9P6FYK7_9FUNG</name>
<dbReference type="EMBL" id="JAABOA010000476">
    <property type="protein sequence ID" value="KAF9584197.1"/>
    <property type="molecule type" value="Genomic_DNA"/>
</dbReference>
<comment type="similarity">
    <text evidence="6">Belongs to the peptidase C19 family.</text>
</comment>
<dbReference type="PROSITE" id="PS00973">
    <property type="entry name" value="USP_2"/>
    <property type="match status" value="1"/>
</dbReference>